<dbReference type="AlphaFoldDB" id="A0A7G6TTD2"/>
<reference evidence="4" key="1">
    <citation type="journal article" date="2020" name="Mol. Plant Microbe">
        <title>Rhizobial microsymbionts of the narrowly endemic Oxytropis species growing in Kamchatka are characterized by significant genetic diversity and possess a set of genes that are associated with T3SS and T6SS secretion systems and can affect the development of symbiosis.</title>
        <authorList>
            <person name="Safronova V."/>
            <person name="Guro P."/>
            <person name="Sazanova A."/>
            <person name="Kuznetsova I."/>
            <person name="Belimov A."/>
            <person name="Yakubov V."/>
            <person name="Chirak E."/>
            <person name="Afonin A."/>
            <person name="Gogolev Y."/>
            <person name="Andronov E."/>
            <person name="Tikhonovich I."/>
        </authorList>
    </citation>
    <scope>NUCLEOTIDE SEQUENCE [LARGE SCALE GENOMIC DNA]</scope>
    <source>
        <strain evidence="4">581</strain>
    </source>
</reference>
<evidence type="ECO:0000259" key="2">
    <source>
        <dbReference type="PROSITE" id="PS50943"/>
    </source>
</evidence>
<dbReference type="EMBL" id="CP050292">
    <property type="protein sequence ID" value="QND70014.1"/>
    <property type="molecule type" value="Genomic_DNA"/>
</dbReference>
<dbReference type="PANTHER" id="PTHR46558:SF3">
    <property type="entry name" value="TRANSCRIPTIONAL REGULATOR"/>
    <property type="match status" value="1"/>
</dbReference>
<dbReference type="Proteomes" id="UP000515291">
    <property type="component" value="Chromosome"/>
</dbReference>
<proteinExistence type="predicted"/>
<organism evidence="3 4">
    <name type="scientific">Tardiphaga robiniae</name>
    <dbReference type="NCBI Taxonomy" id="943830"/>
    <lineage>
        <taxon>Bacteria</taxon>
        <taxon>Pseudomonadati</taxon>
        <taxon>Pseudomonadota</taxon>
        <taxon>Alphaproteobacteria</taxon>
        <taxon>Hyphomicrobiales</taxon>
        <taxon>Nitrobacteraceae</taxon>
        <taxon>Tardiphaga</taxon>
    </lineage>
</organism>
<evidence type="ECO:0000313" key="3">
    <source>
        <dbReference type="EMBL" id="QND70014.1"/>
    </source>
</evidence>
<evidence type="ECO:0000256" key="1">
    <source>
        <dbReference type="ARBA" id="ARBA00023125"/>
    </source>
</evidence>
<evidence type="ECO:0000313" key="4">
    <source>
        <dbReference type="Proteomes" id="UP000515291"/>
    </source>
</evidence>
<name>A0A7G6TTD2_9BRAD</name>
<dbReference type="PANTHER" id="PTHR46558">
    <property type="entry name" value="TRACRIPTIONAL REGULATORY PROTEIN-RELATED-RELATED"/>
    <property type="match status" value="1"/>
</dbReference>
<dbReference type="RefSeq" id="WP_184514452.1">
    <property type="nucleotide sequence ID" value="NZ_CP050292.1"/>
</dbReference>
<keyword evidence="1" id="KW-0238">DNA-binding</keyword>
<dbReference type="SUPFAM" id="SSF47413">
    <property type="entry name" value="lambda repressor-like DNA-binding domains"/>
    <property type="match status" value="1"/>
</dbReference>
<dbReference type="Pfam" id="PF01381">
    <property type="entry name" value="HTH_3"/>
    <property type="match status" value="1"/>
</dbReference>
<dbReference type="InterPro" id="IPR010982">
    <property type="entry name" value="Lambda_DNA-bd_dom_sf"/>
</dbReference>
<dbReference type="InterPro" id="IPR001387">
    <property type="entry name" value="Cro/C1-type_HTH"/>
</dbReference>
<dbReference type="PROSITE" id="PS50943">
    <property type="entry name" value="HTH_CROC1"/>
    <property type="match status" value="1"/>
</dbReference>
<dbReference type="GO" id="GO:0003677">
    <property type="term" value="F:DNA binding"/>
    <property type="evidence" value="ECO:0007669"/>
    <property type="project" value="UniProtKB-KW"/>
</dbReference>
<gene>
    <name evidence="3" type="ORF">HB776_01225</name>
</gene>
<dbReference type="Gene3D" id="1.10.260.40">
    <property type="entry name" value="lambda repressor-like DNA-binding domains"/>
    <property type="match status" value="1"/>
</dbReference>
<feature type="domain" description="HTH cro/C1-type" evidence="2">
    <location>
        <begin position="21"/>
        <end position="75"/>
    </location>
</feature>
<sequence>MKKPLSPRSAKKVDVVIGRRIREARVAKKLSQADLGQAAGVSFQQIQKYEKATNRISASTLFAICQALETPIEGMFSEPATARKR</sequence>
<accession>A0A7G6TTD2</accession>
<dbReference type="KEGG" id="trb:HB776_01225"/>
<dbReference type="SMART" id="SM00530">
    <property type="entry name" value="HTH_XRE"/>
    <property type="match status" value="1"/>
</dbReference>
<protein>
    <submittedName>
        <fullName evidence="3">Helix-turn-helix transcriptional regulator</fullName>
    </submittedName>
</protein>
<dbReference type="CDD" id="cd00093">
    <property type="entry name" value="HTH_XRE"/>
    <property type="match status" value="1"/>
</dbReference>